<dbReference type="InterPro" id="IPR020053">
    <property type="entry name" value="Ribosome-bd_factorA_CS"/>
</dbReference>
<protein>
    <submittedName>
        <fullName evidence="1">Unannotated protein</fullName>
    </submittedName>
</protein>
<dbReference type="PANTHER" id="PTHR33515:SF1">
    <property type="entry name" value="RIBOSOME-BINDING FACTOR A, CHLOROPLASTIC-RELATED"/>
    <property type="match status" value="1"/>
</dbReference>
<dbReference type="PROSITE" id="PS01319">
    <property type="entry name" value="RBFA"/>
    <property type="match status" value="1"/>
</dbReference>
<evidence type="ECO:0000313" key="1">
    <source>
        <dbReference type="EMBL" id="CAB4773741.1"/>
    </source>
</evidence>
<dbReference type="Pfam" id="PF02033">
    <property type="entry name" value="RBFA"/>
    <property type="match status" value="1"/>
</dbReference>
<name>A0A6J6VML1_9ZZZZ</name>
<dbReference type="InterPro" id="IPR000238">
    <property type="entry name" value="RbfA"/>
</dbReference>
<dbReference type="EMBL" id="CAFAAB010000003">
    <property type="protein sequence ID" value="CAB4773741.1"/>
    <property type="molecule type" value="Genomic_DNA"/>
</dbReference>
<dbReference type="Gene3D" id="3.30.300.20">
    <property type="match status" value="1"/>
</dbReference>
<sequence>MSSKSADKHPYPRSARVNEILREVISDVIVRLEDLDDRLGLLTVTGVETTPDLRHATVFFDSLTPEAKAGLEDRRVQIQGQVNAQTKMKRTPKLDFRIDPAVRSGESVEEIIRRLHAEDEQN</sequence>
<dbReference type="InterPro" id="IPR023799">
    <property type="entry name" value="RbfA_dom_sf"/>
</dbReference>
<proteinExistence type="inferred from homology"/>
<organism evidence="1">
    <name type="scientific">freshwater metagenome</name>
    <dbReference type="NCBI Taxonomy" id="449393"/>
    <lineage>
        <taxon>unclassified sequences</taxon>
        <taxon>metagenomes</taxon>
        <taxon>ecological metagenomes</taxon>
    </lineage>
</organism>
<dbReference type="GO" id="GO:0043024">
    <property type="term" value="F:ribosomal small subunit binding"/>
    <property type="evidence" value="ECO:0007669"/>
    <property type="project" value="TreeGrafter"/>
</dbReference>
<dbReference type="InterPro" id="IPR015946">
    <property type="entry name" value="KH_dom-like_a/b"/>
</dbReference>
<reference evidence="1" key="1">
    <citation type="submission" date="2020-05" db="EMBL/GenBank/DDBJ databases">
        <authorList>
            <person name="Chiriac C."/>
            <person name="Salcher M."/>
            <person name="Ghai R."/>
            <person name="Kavagutti S V."/>
        </authorList>
    </citation>
    <scope>NUCLEOTIDE SEQUENCE</scope>
</reference>
<dbReference type="HAMAP" id="MF_00003">
    <property type="entry name" value="RbfA"/>
    <property type="match status" value="1"/>
</dbReference>
<dbReference type="GO" id="GO:0005829">
    <property type="term" value="C:cytosol"/>
    <property type="evidence" value="ECO:0007669"/>
    <property type="project" value="TreeGrafter"/>
</dbReference>
<dbReference type="PANTHER" id="PTHR33515">
    <property type="entry name" value="RIBOSOME-BINDING FACTOR A, CHLOROPLASTIC-RELATED"/>
    <property type="match status" value="1"/>
</dbReference>
<dbReference type="NCBIfam" id="TIGR00082">
    <property type="entry name" value="rbfA"/>
    <property type="match status" value="1"/>
</dbReference>
<accession>A0A6J6VML1</accession>
<dbReference type="EMBL" id="CAFBLN010000053">
    <property type="protein sequence ID" value="CAB4876000.1"/>
    <property type="molecule type" value="Genomic_DNA"/>
</dbReference>
<dbReference type="AlphaFoldDB" id="A0A6J6VML1"/>
<evidence type="ECO:0000313" key="2">
    <source>
        <dbReference type="EMBL" id="CAB4876000.1"/>
    </source>
</evidence>
<gene>
    <name evidence="1" type="ORF">UFOPK2958_00065</name>
    <name evidence="2" type="ORF">UFOPK3381_01077</name>
</gene>
<dbReference type="GO" id="GO:0006364">
    <property type="term" value="P:rRNA processing"/>
    <property type="evidence" value="ECO:0007669"/>
    <property type="project" value="InterPro"/>
</dbReference>
<dbReference type="SUPFAM" id="SSF89919">
    <property type="entry name" value="Ribosome-binding factor A, RbfA"/>
    <property type="match status" value="1"/>
</dbReference>